<accession>A0A4Y2TZM1</accession>
<evidence type="ECO:0000313" key="1">
    <source>
        <dbReference type="EMBL" id="GBO04806.1"/>
    </source>
</evidence>
<proteinExistence type="predicted"/>
<dbReference type="AlphaFoldDB" id="A0A4Y2TZM1"/>
<gene>
    <name evidence="1" type="ORF">AVEN_217623_1</name>
</gene>
<sequence>MARAYPVRSLLWGRRIPLKIRRASGLLNVKSYVGGTKYPVVGVVRKFGWEVPCQVSSTLLGRGSKLRGPSQNSPRAALKWDINITKLNLSYPVLPRVQRL</sequence>
<organism evidence="1 2">
    <name type="scientific">Araneus ventricosus</name>
    <name type="common">Orbweaver spider</name>
    <name type="synonym">Epeira ventricosa</name>
    <dbReference type="NCBI Taxonomy" id="182803"/>
    <lineage>
        <taxon>Eukaryota</taxon>
        <taxon>Metazoa</taxon>
        <taxon>Ecdysozoa</taxon>
        <taxon>Arthropoda</taxon>
        <taxon>Chelicerata</taxon>
        <taxon>Arachnida</taxon>
        <taxon>Araneae</taxon>
        <taxon>Araneomorphae</taxon>
        <taxon>Entelegynae</taxon>
        <taxon>Araneoidea</taxon>
        <taxon>Araneidae</taxon>
        <taxon>Araneus</taxon>
    </lineage>
</organism>
<comment type="caution">
    <text evidence="1">The sequence shown here is derived from an EMBL/GenBank/DDBJ whole genome shotgun (WGS) entry which is preliminary data.</text>
</comment>
<evidence type="ECO:0000313" key="2">
    <source>
        <dbReference type="Proteomes" id="UP000499080"/>
    </source>
</evidence>
<protein>
    <submittedName>
        <fullName evidence="1">Uncharacterized protein</fullName>
    </submittedName>
</protein>
<name>A0A4Y2TZM1_ARAVE</name>
<keyword evidence="2" id="KW-1185">Reference proteome</keyword>
<dbReference type="EMBL" id="BGPR01031619">
    <property type="protein sequence ID" value="GBO04806.1"/>
    <property type="molecule type" value="Genomic_DNA"/>
</dbReference>
<reference evidence="1 2" key="1">
    <citation type="journal article" date="2019" name="Sci. Rep.">
        <title>Orb-weaving spider Araneus ventricosus genome elucidates the spidroin gene catalogue.</title>
        <authorList>
            <person name="Kono N."/>
            <person name="Nakamura H."/>
            <person name="Ohtoshi R."/>
            <person name="Moran D.A.P."/>
            <person name="Shinohara A."/>
            <person name="Yoshida Y."/>
            <person name="Fujiwara M."/>
            <person name="Mori M."/>
            <person name="Tomita M."/>
            <person name="Arakawa K."/>
        </authorList>
    </citation>
    <scope>NUCLEOTIDE SEQUENCE [LARGE SCALE GENOMIC DNA]</scope>
</reference>
<dbReference type="Proteomes" id="UP000499080">
    <property type="component" value="Unassembled WGS sequence"/>
</dbReference>